<dbReference type="OrthoDB" id="2727312at2759"/>
<reference evidence="3" key="1">
    <citation type="journal article" date="2020" name="New Phytol.">
        <title>Comparative genomics reveals dynamic genome evolution in host specialist ectomycorrhizal fungi.</title>
        <authorList>
            <person name="Lofgren L.A."/>
            <person name="Nguyen N.H."/>
            <person name="Vilgalys R."/>
            <person name="Ruytinx J."/>
            <person name="Liao H.L."/>
            <person name="Branco S."/>
            <person name="Kuo A."/>
            <person name="LaButti K."/>
            <person name="Lipzen A."/>
            <person name="Andreopoulos W."/>
            <person name="Pangilinan J."/>
            <person name="Riley R."/>
            <person name="Hundley H."/>
            <person name="Na H."/>
            <person name="Barry K."/>
            <person name="Grigoriev I.V."/>
            <person name="Stajich J.E."/>
            <person name="Kennedy P.G."/>
        </authorList>
    </citation>
    <scope>NUCLEOTIDE SEQUENCE</scope>
    <source>
        <strain evidence="3">DOB743</strain>
    </source>
</reference>
<evidence type="ECO:0008006" key="5">
    <source>
        <dbReference type="Google" id="ProtNLM"/>
    </source>
</evidence>
<organism evidence="3 4">
    <name type="scientific">Suillus placidus</name>
    <dbReference type="NCBI Taxonomy" id="48579"/>
    <lineage>
        <taxon>Eukaryota</taxon>
        <taxon>Fungi</taxon>
        <taxon>Dikarya</taxon>
        <taxon>Basidiomycota</taxon>
        <taxon>Agaricomycotina</taxon>
        <taxon>Agaricomycetes</taxon>
        <taxon>Agaricomycetidae</taxon>
        <taxon>Boletales</taxon>
        <taxon>Suillineae</taxon>
        <taxon>Suillaceae</taxon>
        <taxon>Suillus</taxon>
    </lineage>
</organism>
<dbReference type="AlphaFoldDB" id="A0A9P7A1G4"/>
<evidence type="ECO:0000313" key="4">
    <source>
        <dbReference type="Proteomes" id="UP000714275"/>
    </source>
</evidence>
<feature type="domain" description="DUF8212" evidence="2">
    <location>
        <begin position="198"/>
        <end position="228"/>
    </location>
</feature>
<dbReference type="Pfam" id="PF26640">
    <property type="entry name" value="DUF8212"/>
    <property type="match status" value="1"/>
</dbReference>
<dbReference type="Pfam" id="PF06985">
    <property type="entry name" value="HET"/>
    <property type="match status" value="1"/>
</dbReference>
<proteinExistence type="predicted"/>
<comment type="caution">
    <text evidence="3">The sequence shown here is derived from an EMBL/GenBank/DDBJ whole genome shotgun (WGS) entry which is preliminary data.</text>
</comment>
<dbReference type="Proteomes" id="UP000714275">
    <property type="component" value="Unassembled WGS sequence"/>
</dbReference>
<name>A0A9P7A1G4_9AGAM</name>
<keyword evidence="4" id="KW-1185">Reference proteome</keyword>
<evidence type="ECO:0000259" key="2">
    <source>
        <dbReference type="Pfam" id="PF26640"/>
    </source>
</evidence>
<feature type="domain" description="Heterokaryon incompatibility" evidence="1">
    <location>
        <begin position="21"/>
        <end position="98"/>
    </location>
</feature>
<evidence type="ECO:0000313" key="3">
    <source>
        <dbReference type="EMBL" id="KAG1780593.1"/>
    </source>
</evidence>
<gene>
    <name evidence="3" type="ORF">EV702DRAFT_1177848</name>
</gene>
<evidence type="ECO:0000259" key="1">
    <source>
        <dbReference type="Pfam" id="PF06985"/>
    </source>
</evidence>
<dbReference type="InterPro" id="IPR010730">
    <property type="entry name" value="HET"/>
</dbReference>
<dbReference type="PANTHER" id="PTHR10622">
    <property type="entry name" value="HET DOMAIN-CONTAINING PROTEIN"/>
    <property type="match status" value="1"/>
</dbReference>
<dbReference type="InterPro" id="IPR058525">
    <property type="entry name" value="DUF8212"/>
</dbReference>
<accession>A0A9P7A1G4</accession>
<protein>
    <recommendedName>
        <fullName evidence="5">Heterokaryon incompatibility domain-containing protein</fullName>
    </recommendedName>
</protein>
<dbReference type="PANTHER" id="PTHR10622:SF10">
    <property type="entry name" value="HET DOMAIN-CONTAINING PROTEIN"/>
    <property type="match status" value="1"/>
</dbReference>
<dbReference type="EMBL" id="JABBWD010000008">
    <property type="protein sequence ID" value="KAG1780593.1"/>
    <property type="molecule type" value="Genomic_DNA"/>
</dbReference>
<sequence>MVDASPQPRSAIIDKESIPQYAILSHRWRDGEVQFSDIDQPHARNMPGYSKLTKTGIAIVWIDTCCINKSNSSELSDAINSMFMWYKKAQICYAYLYDVSRCDTLIAEFSNSQWFRRGWTLQELVAPNNVVFFSRDWQEIGSKSSFARLIEQITEIDRGVLLTNYQEEVSVAKKVSWATGRQTMRVEDRAYSLLEGENAFVRLQIEIMKSSNDQSNFAWESHRGDTSASAAQCRQWSRARAIVDA</sequence>